<keyword evidence="3" id="KW-0964">Secreted</keyword>
<sequence length="411" mass="46075">MRFFLLILGNILTVQCLNINDNIIINITTAFDNQDVKRSAVSLGPCKIVVSGDCPNPEIRYYLYTHTYSEIPEEVQIGAEPFASNLTQTSFNPLRPTKIIIHGYNSGMRLNALIEIKNRMRLNALIEIKNQYLIRQNTNVFAIDWGPLANGPCYPAAVWNARTAGKCSALLVDRLREFNIDDIHVIGFSLGAHVSAFLANALLPYKLSRITGLDPAMPGFTTVGTIENNGIRSCNARFVDVVHTNAFFQGQIQESGHVDFYLNGGVIQPGCWADERFIACNHHRAPYYFAESINSERGFWGWPCPNYFVYLLGRCPPQNPQTLMGEHITRCPNYFVYLLGRCPPQNPQTLMGEHITRNAKGMHLVITDSVSPFAVGPFTGPTIDILKKGNAFSDHGFRVTVCGWTFYWTDN</sequence>
<evidence type="ECO:0000313" key="7">
    <source>
        <dbReference type="EMBL" id="KAK9702909.1"/>
    </source>
</evidence>
<evidence type="ECO:0000256" key="1">
    <source>
        <dbReference type="ARBA" id="ARBA00004613"/>
    </source>
</evidence>
<dbReference type="GO" id="GO:0016298">
    <property type="term" value="F:lipase activity"/>
    <property type="evidence" value="ECO:0007669"/>
    <property type="project" value="InterPro"/>
</dbReference>
<dbReference type="AlphaFoldDB" id="A0AAW1JHC9"/>
<feature type="domain" description="Lipase" evidence="6">
    <location>
        <begin position="55"/>
        <end position="331"/>
    </location>
</feature>
<feature type="signal peptide" evidence="5">
    <location>
        <begin position="1"/>
        <end position="16"/>
    </location>
</feature>
<dbReference type="GO" id="GO:0017171">
    <property type="term" value="F:serine hydrolase activity"/>
    <property type="evidence" value="ECO:0007669"/>
    <property type="project" value="TreeGrafter"/>
</dbReference>
<evidence type="ECO:0000313" key="8">
    <source>
        <dbReference type="Proteomes" id="UP001458880"/>
    </source>
</evidence>
<dbReference type="FunFam" id="3.40.50.1820:FF:000076">
    <property type="entry name" value="phospholipase A1"/>
    <property type="match status" value="1"/>
</dbReference>
<reference evidence="7 8" key="1">
    <citation type="journal article" date="2024" name="BMC Genomics">
        <title>De novo assembly and annotation of Popillia japonica's genome with initial clues to its potential as an invasive pest.</title>
        <authorList>
            <person name="Cucini C."/>
            <person name="Boschi S."/>
            <person name="Funari R."/>
            <person name="Cardaioli E."/>
            <person name="Iannotti N."/>
            <person name="Marturano G."/>
            <person name="Paoli F."/>
            <person name="Bruttini M."/>
            <person name="Carapelli A."/>
            <person name="Frati F."/>
            <person name="Nardi F."/>
        </authorList>
    </citation>
    <scope>NUCLEOTIDE SEQUENCE [LARGE SCALE GENOMIC DNA]</scope>
    <source>
        <strain evidence="7">DMR45628</strain>
    </source>
</reference>
<dbReference type="InterPro" id="IPR033906">
    <property type="entry name" value="Lipase_N"/>
</dbReference>
<dbReference type="CDD" id="cd00707">
    <property type="entry name" value="Pancreat_lipase_like"/>
    <property type="match status" value="1"/>
</dbReference>
<dbReference type="SUPFAM" id="SSF53474">
    <property type="entry name" value="alpha/beta-Hydrolases"/>
    <property type="match status" value="1"/>
</dbReference>
<evidence type="ECO:0000256" key="4">
    <source>
        <dbReference type="RuleBase" id="RU004262"/>
    </source>
</evidence>
<dbReference type="Pfam" id="PF00151">
    <property type="entry name" value="Lipase"/>
    <property type="match status" value="1"/>
</dbReference>
<comment type="subcellular location">
    <subcellularLocation>
        <location evidence="1">Secreted</location>
    </subcellularLocation>
</comment>
<dbReference type="InterPro" id="IPR000734">
    <property type="entry name" value="TAG_lipase"/>
</dbReference>
<proteinExistence type="inferred from homology"/>
<dbReference type="InterPro" id="IPR029058">
    <property type="entry name" value="AB_hydrolase_fold"/>
</dbReference>
<dbReference type="InterPro" id="IPR013818">
    <property type="entry name" value="Lipase"/>
</dbReference>
<name>A0AAW1JHC9_POPJA</name>
<dbReference type="Gene3D" id="3.40.50.1820">
    <property type="entry name" value="alpha/beta hydrolase"/>
    <property type="match status" value="1"/>
</dbReference>
<dbReference type="PANTHER" id="PTHR11610">
    <property type="entry name" value="LIPASE"/>
    <property type="match status" value="1"/>
</dbReference>
<dbReference type="EMBL" id="JASPKY010000380">
    <property type="protein sequence ID" value="KAK9702909.1"/>
    <property type="molecule type" value="Genomic_DNA"/>
</dbReference>
<keyword evidence="8" id="KW-1185">Reference proteome</keyword>
<evidence type="ECO:0000259" key="6">
    <source>
        <dbReference type="Pfam" id="PF00151"/>
    </source>
</evidence>
<comment type="similarity">
    <text evidence="2 4">Belongs to the AB hydrolase superfamily. Lipase family.</text>
</comment>
<comment type="caution">
    <text evidence="7">The sequence shown here is derived from an EMBL/GenBank/DDBJ whole genome shotgun (WGS) entry which is preliminary data.</text>
</comment>
<evidence type="ECO:0000256" key="5">
    <source>
        <dbReference type="SAM" id="SignalP"/>
    </source>
</evidence>
<evidence type="ECO:0000256" key="2">
    <source>
        <dbReference type="ARBA" id="ARBA00010701"/>
    </source>
</evidence>
<dbReference type="Proteomes" id="UP001458880">
    <property type="component" value="Unassembled WGS sequence"/>
</dbReference>
<dbReference type="GO" id="GO:0016042">
    <property type="term" value="P:lipid catabolic process"/>
    <property type="evidence" value="ECO:0007669"/>
    <property type="project" value="TreeGrafter"/>
</dbReference>
<keyword evidence="5" id="KW-0732">Signal</keyword>
<protein>
    <submittedName>
        <fullName evidence="7">Lipase</fullName>
    </submittedName>
</protein>
<accession>A0AAW1JHC9</accession>
<evidence type="ECO:0000256" key="3">
    <source>
        <dbReference type="ARBA" id="ARBA00022525"/>
    </source>
</evidence>
<feature type="chain" id="PRO_5043329336" evidence="5">
    <location>
        <begin position="17"/>
        <end position="411"/>
    </location>
</feature>
<dbReference type="PANTHER" id="PTHR11610:SF151">
    <property type="entry name" value="PHOSPHOLIPASE A1 MEMBER A-LIKE PROTEIN"/>
    <property type="match status" value="1"/>
</dbReference>
<gene>
    <name evidence="7" type="ORF">QE152_g29661</name>
</gene>
<organism evidence="7 8">
    <name type="scientific">Popillia japonica</name>
    <name type="common">Japanese beetle</name>
    <dbReference type="NCBI Taxonomy" id="7064"/>
    <lineage>
        <taxon>Eukaryota</taxon>
        <taxon>Metazoa</taxon>
        <taxon>Ecdysozoa</taxon>
        <taxon>Arthropoda</taxon>
        <taxon>Hexapoda</taxon>
        <taxon>Insecta</taxon>
        <taxon>Pterygota</taxon>
        <taxon>Neoptera</taxon>
        <taxon>Endopterygota</taxon>
        <taxon>Coleoptera</taxon>
        <taxon>Polyphaga</taxon>
        <taxon>Scarabaeiformia</taxon>
        <taxon>Scarabaeidae</taxon>
        <taxon>Rutelinae</taxon>
        <taxon>Popillia</taxon>
    </lineage>
</organism>
<dbReference type="GO" id="GO:0005615">
    <property type="term" value="C:extracellular space"/>
    <property type="evidence" value="ECO:0007669"/>
    <property type="project" value="TreeGrafter"/>
</dbReference>